<comment type="caution">
    <text evidence="1">The sequence shown here is derived from an EMBL/GenBank/DDBJ whole genome shotgun (WGS) entry which is preliminary data.</text>
</comment>
<organism evidence="1 2">
    <name type="scientific">Mycena rosella</name>
    <name type="common">Pink bonnet</name>
    <name type="synonym">Agaricus rosellus</name>
    <dbReference type="NCBI Taxonomy" id="1033263"/>
    <lineage>
        <taxon>Eukaryota</taxon>
        <taxon>Fungi</taxon>
        <taxon>Dikarya</taxon>
        <taxon>Basidiomycota</taxon>
        <taxon>Agaricomycotina</taxon>
        <taxon>Agaricomycetes</taxon>
        <taxon>Agaricomycetidae</taxon>
        <taxon>Agaricales</taxon>
        <taxon>Marasmiineae</taxon>
        <taxon>Mycenaceae</taxon>
        <taxon>Mycena</taxon>
    </lineage>
</organism>
<evidence type="ECO:0000313" key="1">
    <source>
        <dbReference type="EMBL" id="KAJ7705470.1"/>
    </source>
</evidence>
<evidence type="ECO:0000313" key="2">
    <source>
        <dbReference type="Proteomes" id="UP001221757"/>
    </source>
</evidence>
<accession>A0AAD7GUI0</accession>
<dbReference type="EMBL" id="JARKIE010000008">
    <property type="protein sequence ID" value="KAJ7705470.1"/>
    <property type="molecule type" value="Genomic_DNA"/>
</dbReference>
<dbReference type="AlphaFoldDB" id="A0AAD7GUI0"/>
<proteinExistence type="predicted"/>
<sequence>MPQLCPRCLDVKLIVVAYTGTADTEWNQSTHILHPVTFTSAVYLDVPGLEYAVIHTGLTVAVLSLQRTGILMQLFVELFQHVMPLQPRGMWVTTLAAVLNRLVQSEKVLYDTHSWPPYRLQKQSLKQSSQHLAIARAIEERQTQALDISRRGV</sequence>
<keyword evidence="2" id="KW-1185">Reference proteome</keyword>
<gene>
    <name evidence="1" type="ORF">B0H17DRAFT_1038066</name>
</gene>
<dbReference type="Proteomes" id="UP001221757">
    <property type="component" value="Unassembled WGS sequence"/>
</dbReference>
<name>A0AAD7GUI0_MYCRO</name>
<reference evidence="1" key="1">
    <citation type="submission" date="2023-03" db="EMBL/GenBank/DDBJ databases">
        <title>Massive genome expansion in bonnet fungi (Mycena s.s.) driven by repeated elements and novel gene families across ecological guilds.</title>
        <authorList>
            <consortium name="Lawrence Berkeley National Laboratory"/>
            <person name="Harder C.B."/>
            <person name="Miyauchi S."/>
            <person name="Viragh M."/>
            <person name="Kuo A."/>
            <person name="Thoen E."/>
            <person name="Andreopoulos B."/>
            <person name="Lu D."/>
            <person name="Skrede I."/>
            <person name="Drula E."/>
            <person name="Henrissat B."/>
            <person name="Morin E."/>
            <person name="Kohler A."/>
            <person name="Barry K."/>
            <person name="LaButti K."/>
            <person name="Morin E."/>
            <person name="Salamov A."/>
            <person name="Lipzen A."/>
            <person name="Mereny Z."/>
            <person name="Hegedus B."/>
            <person name="Baldrian P."/>
            <person name="Stursova M."/>
            <person name="Weitz H."/>
            <person name="Taylor A."/>
            <person name="Grigoriev I.V."/>
            <person name="Nagy L.G."/>
            <person name="Martin F."/>
            <person name="Kauserud H."/>
        </authorList>
    </citation>
    <scope>NUCLEOTIDE SEQUENCE</scope>
    <source>
        <strain evidence="1">CBHHK067</strain>
    </source>
</reference>
<protein>
    <submittedName>
        <fullName evidence="1">Uncharacterized protein</fullName>
    </submittedName>
</protein>